<dbReference type="Pfam" id="PF07786">
    <property type="entry name" value="HGSNAT_cat"/>
    <property type="match status" value="1"/>
</dbReference>
<feature type="transmembrane region" description="Helical" evidence="2">
    <location>
        <begin position="58"/>
        <end position="81"/>
    </location>
</feature>
<dbReference type="EMBL" id="JAYWLU010000003">
    <property type="protein sequence ID" value="MEX3593932.1"/>
    <property type="molecule type" value="Genomic_DNA"/>
</dbReference>
<organism evidence="4 5">
    <name type="scientific">Kocuria carniphila</name>
    <dbReference type="NCBI Taxonomy" id="262208"/>
    <lineage>
        <taxon>Bacteria</taxon>
        <taxon>Bacillati</taxon>
        <taxon>Actinomycetota</taxon>
        <taxon>Actinomycetes</taxon>
        <taxon>Micrococcales</taxon>
        <taxon>Micrococcaceae</taxon>
        <taxon>Kocuria</taxon>
    </lineage>
</organism>
<keyword evidence="5" id="KW-1185">Reference proteome</keyword>
<feature type="transmembrane region" description="Helical" evidence="2">
    <location>
        <begin position="125"/>
        <end position="143"/>
    </location>
</feature>
<proteinExistence type="predicted"/>
<feature type="transmembrane region" description="Helical" evidence="2">
    <location>
        <begin position="300"/>
        <end position="319"/>
    </location>
</feature>
<feature type="transmembrane region" description="Helical" evidence="2">
    <location>
        <begin position="101"/>
        <end position="119"/>
    </location>
</feature>
<sequence length="411" mass="44000">MNAIDGAGKNHPIEMDRAPKKPSKRLVGIDAARGLALVGMMATHLLPAWNEDTGEATLSWILFSGNAAALFAMLAGVGLALSTGGRNPHQGKRLTADRAGIAVRAVLITFVGLWIGTLMSEEPPAYNILIYYGMFFLLAIPFLRLGPKALFVLAGAFGLLAPLLMQNLLDVLPEWSSYNPTLGTVLSEPGGTLSQLLLTGSYPALPYMTYLLAGMAIGRLDLRRIKTQITLLAAGVGVAVLAHVTSYILLYGLGGYQRLLDSSRVSEEKLVEILTWGPDSLPTSTPWWLAITTPHADTPLSLAASLGVSMAALGAFLLIARKAGDWLLPLTAMGVMTLTLYTAHLVALSFEIHYDRPYLWYLIHLVVAAVFALVWYLNLGKGPLERAIGYGVTGARRIVMGGSSGRTDFGA</sequence>
<feature type="transmembrane region" description="Helical" evidence="2">
    <location>
        <begin position="26"/>
        <end position="46"/>
    </location>
</feature>
<reference evidence="4 5" key="1">
    <citation type="journal article" date="2024" name="Fungal Genet. Biol.">
        <title>The porcine skin microbiome exhibits broad fungal antagonism.</title>
        <authorList>
            <person name="De La Cruz K.F."/>
            <person name="Townsend E.C."/>
            <person name="Alex Cheong J.Z."/>
            <person name="Salamzade R."/>
            <person name="Liu A."/>
            <person name="Sandstrom S."/>
            <person name="Davila E."/>
            <person name="Huang L."/>
            <person name="Xu K.H."/>
            <person name="Wu S.Y."/>
            <person name="Meudt J.J."/>
            <person name="Shanmuganayagam D."/>
            <person name="Gibson A.L.F."/>
            <person name="Kalan L.R."/>
        </authorList>
    </citation>
    <scope>NUCLEOTIDE SEQUENCE [LARGE SCALE GENOMIC DNA]</scope>
    <source>
        <strain evidence="4 5">LK2625</strain>
    </source>
</reference>
<feature type="region of interest" description="Disordered" evidence="1">
    <location>
        <begin position="1"/>
        <end position="22"/>
    </location>
</feature>
<evidence type="ECO:0000256" key="2">
    <source>
        <dbReference type="SAM" id="Phobius"/>
    </source>
</evidence>
<feature type="domain" description="Heparan-alpha-glucosaminide N-acetyltransferase catalytic" evidence="3">
    <location>
        <begin position="25"/>
        <end position="232"/>
    </location>
</feature>
<protein>
    <submittedName>
        <fullName evidence="4">Heparan-alpha-glucosaminide N-acetyltransferase domain-containing protein</fullName>
    </submittedName>
</protein>
<comment type="caution">
    <text evidence="4">The sequence shown here is derived from an EMBL/GenBank/DDBJ whole genome shotgun (WGS) entry which is preliminary data.</text>
</comment>
<feature type="transmembrane region" description="Helical" evidence="2">
    <location>
        <begin position="150"/>
        <end position="169"/>
    </location>
</feature>
<evidence type="ECO:0000313" key="4">
    <source>
        <dbReference type="EMBL" id="MEX3593932.1"/>
    </source>
</evidence>
<accession>A0ABV3UZP3</accession>
<feature type="transmembrane region" description="Helical" evidence="2">
    <location>
        <begin position="326"/>
        <end position="346"/>
    </location>
</feature>
<feature type="transmembrane region" description="Helical" evidence="2">
    <location>
        <begin position="229"/>
        <end position="253"/>
    </location>
</feature>
<feature type="transmembrane region" description="Helical" evidence="2">
    <location>
        <begin position="204"/>
        <end position="222"/>
    </location>
</feature>
<keyword evidence="2" id="KW-0472">Membrane</keyword>
<dbReference type="Proteomes" id="UP001558481">
    <property type="component" value="Unassembled WGS sequence"/>
</dbReference>
<keyword evidence="2" id="KW-1133">Transmembrane helix</keyword>
<dbReference type="InterPro" id="IPR012429">
    <property type="entry name" value="HGSNAT_cat"/>
</dbReference>
<evidence type="ECO:0000256" key="1">
    <source>
        <dbReference type="SAM" id="MobiDB-lite"/>
    </source>
</evidence>
<keyword evidence="2" id="KW-0812">Transmembrane</keyword>
<name>A0ABV3UZP3_9MICC</name>
<feature type="transmembrane region" description="Helical" evidence="2">
    <location>
        <begin position="358"/>
        <end position="377"/>
    </location>
</feature>
<gene>
    <name evidence="4" type="ORF">VVR66_04320</name>
</gene>
<dbReference type="RefSeq" id="WP_254049204.1">
    <property type="nucleotide sequence ID" value="NZ_JAYWLU010000003.1"/>
</dbReference>
<evidence type="ECO:0000259" key="3">
    <source>
        <dbReference type="Pfam" id="PF07786"/>
    </source>
</evidence>
<evidence type="ECO:0000313" key="5">
    <source>
        <dbReference type="Proteomes" id="UP001558481"/>
    </source>
</evidence>